<accession>A0ABW0P5G3</accession>
<comment type="caution">
    <text evidence="2">The sequence shown here is derived from an EMBL/GenBank/DDBJ whole genome shotgun (WGS) entry which is preliminary data.</text>
</comment>
<dbReference type="Gene3D" id="1.10.260.40">
    <property type="entry name" value="lambda repressor-like DNA-binding domains"/>
    <property type="match status" value="1"/>
</dbReference>
<evidence type="ECO:0000259" key="1">
    <source>
        <dbReference type="PROSITE" id="PS50943"/>
    </source>
</evidence>
<evidence type="ECO:0000313" key="2">
    <source>
        <dbReference type="EMBL" id="MFC5507905.1"/>
    </source>
</evidence>
<dbReference type="CDD" id="cd00093">
    <property type="entry name" value="HTH_XRE"/>
    <property type="match status" value="1"/>
</dbReference>
<name>A0ABW0P5G3_9HYPH</name>
<evidence type="ECO:0000313" key="3">
    <source>
        <dbReference type="Proteomes" id="UP001596060"/>
    </source>
</evidence>
<sequence>MSGQTRERRVDDQRENGRRHIQRFIQSLALTGARHSIDEPADPNGEWWVDLEYRDFQANVSWRLDRGFGVFTSDDDSYGSRPDELYRNPDLAAKRLNQLIKRTAKQQSAMTLKEVRNLLDQSQKTVADRLKKDQGFISRLENQDDALMSTVKEYIEALGGEVRVVVRFNEFEAPVDLTTRFPNAA</sequence>
<reference evidence="3" key="1">
    <citation type="journal article" date="2019" name="Int. J. Syst. Evol. Microbiol.">
        <title>The Global Catalogue of Microorganisms (GCM) 10K type strain sequencing project: providing services to taxonomists for standard genome sequencing and annotation.</title>
        <authorList>
            <consortium name="The Broad Institute Genomics Platform"/>
            <consortium name="The Broad Institute Genome Sequencing Center for Infectious Disease"/>
            <person name="Wu L."/>
            <person name="Ma J."/>
        </authorList>
    </citation>
    <scope>NUCLEOTIDE SEQUENCE [LARGE SCALE GENOMIC DNA]</scope>
    <source>
        <strain evidence="3">CCUG 43117</strain>
    </source>
</reference>
<dbReference type="EMBL" id="JBHSLU010000073">
    <property type="protein sequence ID" value="MFC5507905.1"/>
    <property type="molecule type" value="Genomic_DNA"/>
</dbReference>
<organism evidence="2 3">
    <name type="scientific">Bosea massiliensis</name>
    <dbReference type="NCBI Taxonomy" id="151419"/>
    <lineage>
        <taxon>Bacteria</taxon>
        <taxon>Pseudomonadati</taxon>
        <taxon>Pseudomonadota</taxon>
        <taxon>Alphaproteobacteria</taxon>
        <taxon>Hyphomicrobiales</taxon>
        <taxon>Boseaceae</taxon>
        <taxon>Bosea</taxon>
    </lineage>
</organism>
<dbReference type="Proteomes" id="UP001596060">
    <property type="component" value="Unassembled WGS sequence"/>
</dbReference>
<dbReference type="InterPro" id="IPR010982">
    <property type="entry name" value="Lambda_DNA-bd_dom_sf"/>
</dbReference>
<proteinExistence type="predicted"/>
<gene>
    <name evidence="2" type="ORF">ACFPN9_21925</name>
</gene>
<keyword evidence="3" id="KW-1185">Reference proteome</keyword>
<dbReference type="InterPro" id="IPR001387">
    <property type="entry name" value="Cro/C1-type_HTH"/>
</dbReference>
<dbReference type="RefSeq" id="WP_377817589.1">
    <property type="nucleotide sequence ID" value="NZ_JBHSLU010000073.1"/>
</dbReference>
<protein>
    <submittedName>
        <fullName evidence="2">Helix-turn-helix domain-containing protein</fullName>
    </submittedName>
</protein>
<dbReference type="PROSITE" id="PS50943">
    <property type="entry name" value="HTH_CROC1"/>
    <property type="match status" value="1"/>
</dbReference>
<dbReference type="SUPFAM" id="SSF47413">
    <property type="entry name" value="lambda repressor-like DNA-binding domains"/>
    <property type="match status" value="1"/>
</dbReference>
<feature type="domain" description="HTH cro/C1-type" evidence="1">
    <location>
        <begin position="112"/>
        <end position="165"/>
    </location>
</feature>